<evidence type="ECO:0000313" key="3">
    <source>
        <dbReference type="Proteomes" id="UP000246464"/>
    </source>
</evidence>
<dbReference type="AlphaFoldDB" id="A0A2U9C0B7"/>
<keyword evidence="3" id="KW-1185">Reference proteome</keyword>
<dbReference type="EMBL" id="CP026253">
    <property type="protein sequence ID" value="AWP10045.1"/>
    <property type="molecule type" value="Genomic_DNA"/>
</dbReference>
<gene>
    <name evidence="2" type="ORF">F2P81_011302</name>
    <name evidence="1" type="ORF">SMAX5B_014672</name>
</gene>
<evidence type="ECO:0000313" key="4">
    <source>
        <dbReference type="Proteomes" id="UP000438429"/>
    </source>
</evidence>
<dbReference type="Proteomes" id="UP000438429">
    <property type="component" value="Unassembled WGS sequence"/>
</dbReference>
<dbReference type="Proteomes" id="UP000246464">
    <property type="component" value="Chromosome 11"/>
</dbReference>
<reference evidence="1 3" key="1">
    <citation type="submission" date="2017-12" db="EMBL/GenBank/DDBJ databases">
        <title>Integrating genomic resources of turbot (Scophthalmus maximus) in depth evaluation of genetic and physical mapping variation across individuals.</title>
        <authorList>
            <person name="Martinez P."/>
        </authorList>
    </citation>
    <scope>NUCLEOTIDE SEQUENCE [LARGE SCALE GENOMIC DNA]</scope>
</reference>
<organism evidence="1 3">
    <name type="scientific">Scophthalmus maximus</name>
    <name type="common">Turbot</name>
    <name type="synonym">Psetta maxima</name>
    <dbReference type="NCBI Taxonomy" id="52904"/>
    <lineage>
        <taxon>Eukaryota</taxon>
        <taxon>Metazoa</taxon>
        <taxon>Chordata</taxon>
        <taxon>Craniata</taxon>
        <taxon>Vertebrata</taxon>
        <taxon>Euteleostomi</taxon>
        <taxon>Actinopterygii</taxon>
        <taxon>Neopterygii</taxon>
        <taxon>Teleostei</taxon>
        <taxon>Neoteleostei</taxon>
        <taxon>Acanthomorphata</taxon>
        <taxon>Carangaria</taxon>
        <taxon>Pleuronectiformes</taxon>
        <taxon>Pleuronectoidei</taxon>
        <taxon>Scophthalmidae</taxon>
        <taxon>Scophthalmus</taxon>
    </lineage>
</organism>
<dbReference type="EMBL" id="VEVO01000010">
    <property type="protein sequence ID" value="KAF0035990.1"/>
    <property type="molecule type" value="Genomic_DNA"/>
</dbReference>
<evidence type="ECO:0000313" key="2">
    <source>
        <dbReference type="EMBL" id="KAF0035990.1"/>
    </source>
</evidence>
<protein>
    <submittedName>
        <fullName evidence="1">Uncharacterized protein</fullName>
    </submittedName>
</protein>
<reference evidence="2 4" key="2">
    <citation type="submission" date="2019-06" db="EMBL/GenBank/DDBJ databases">
        <title>Draft genomes of female and male turbot (Scophthalmus maximus).</title>
        <authorList>
            <person name="Xu H."/>
            <person name="Xu X.-W."/>
            <person name="Shao C."/>
            <person name="Chen S."/>
        </authorList>
    </citation>
    <scope>NUCLEOTIDE SEQUENCE [LARGE SCALE GENOMIC DNA]</scope>
    <source>
        <strain evidence="2">Ysfricsl-2016a</strain>
        <tissue evidence="2">Blood</tissue>
    </source>
</reference>
<name>A0A2U9C0B7_SCOMX</name>
<accession>A0A2U9C0B7</accession>
<sequence>MMNAGYEVTVGVPGLLEMIDTYDRPGVASATGAYTTTGTYACGFEDKPMKRIPKTGAYAAAGVGYAGAEWSVFNVEAKGPNAAAGVGASAGSASARAFAKAELASASACAGPLRAKVGLAVDTGVDVGLTGLEVKVLGTGVSIGRQMSISLFGSEIGFTLW</sequence>
<proteinExistence type="predicted"/>
<evidence type="ECO:0000313" key="1">
    <source>
        <dbReference type="EMBL" id="AWP10045.1"/>
    </source>
</evidence>
<dbReference type="OMA" id="EFSFNLW"/>